<reference evidence="6" key="1">
    <citation type="submission" date="2021-08" db="EMBL/GenBank/DDBJ databases">
        <authorList>
            <person name="Zhang H."/>
            <person name="Xu M."/>
            <person name="Yu Z."/>
            <person name="Yang L."/>
            <person name="Cai Y."/>
        </authorList>
    </citation>
    <scope>NUCLEOTIDE SEQUENCE</scope>
    <source>
        <strain evidence="6">CHL1</strain>
    </source>
</reference>
<evidence type="ECO:0000259" key="5">
    <source>
        <dbReference type="PROSITE" id="PS50931"/>
    </source>
</evidence>
<dbReference type="GO" id="GO:0006351">
    <property type="term" value="P:DNA-templated transcription"/>
    <property type="evidence" value="ECO:0007669"/>
    <property type="project" value="TreeGrafter"/>
</dbReference>
<dbReference type="InterPro" id="IPR036390">
    <property type="entry name" value="WH_DNA-bd_sf"/>
</dbReference>
<dbReference type="InterPro" id="IPR058163">
    <property type="entry name" value="LysR-type_TF_proteobact-type"/>
</dbReference>
<dbReference type="PANTHER" id="PTHR30537">
    <property type="entry name" value="HTH-TYPE TRANSCRIPTIONAL REGULATOR"/>
    <property type="match status" value="1"/>
</dbReference>
<dbReference type="KEGG" id="cmet:K6K41_20760"/>
<dbReference type="InterPro" id="IPR036388">
    <property type="entry name" value="WH-like_DNA-bd_sf"/>
</dbReference>
<dbReference type="FunFam" id="1.10.10.10:FF:000001">
    <property type="entry name" value="LysR family transcriptional regulator"/>
    <property type="match status" value="1"/>
</dbReference>
<dbReference type="Pfam" id="PF03466">
    <property type="entry name" value="LysR_substrate"/>
    <property type="match status" value="1"/>
</dbReference>
<dbReference type="Pfam" id="PF00126">
    <property type="entry name" value="HTH_1"/>
    <property type="match status" value="1"/>
</dbReference>
<gene>
    <name evidence="6" type="ORF">K6K41_20760</name>
</gene>
<keyword evidence="3" id="KW-0238">DNA-binding</keyword>
<dbReference type="RefSeq" id="WP_261402265.1">
    <property type="nucleotide sequence ID" value="NZ_CP081869.1"/>
</dbReference>
<dbReference type="InterPro" id="IPR005119">
    <property type="entry name" value="LysR_subst-bd"/>
</dbReference>
<keyword evidence="2" id="KW-0805">Transcription regulation</keyword>
<feature type="domain" description="HTH lysR-type" evidence="5">
    <location>
        <begin position="4"/>
        <end position="61"/>
    </location>
</feature>
<evidence type="ECO:0000256" key="3">
    <source>
        <dbReference type="ARBA" id="ARBA00023125"/>
    </source>
</evidence>
<dbReference type="SUPFAM" id="SSF53850">
    <property type="entry name" value="Periplasmic binding protein-like II"/>
    <property type="match status" value="1"/>
</dbReference>
<proteinExistence type="inferred from homology"/>
<evidence type="ECO:0000313" key="6">
    <source>
        <dbReference type="EMBL" id="QZN99220.1"/>
    </source>
</evidence>
<dbReference type="EMBL" id="CP081869">
    <property type="protein sequence ID" value="QZN99220.1"/>
    <property type="molecule type" value="Genomic_DNA"/>
</dbReference>
<dbReference type="Gene3D" id="1.10.10.10">
    <property type="entry name" value="Winged helix-like DNA-binding domain superfamily/Winged helix DNA-binding domain"/>
    <property type="match status" value="1"/>
</dbReference>
<organism evidence="6 7">
    <name type="scientific">Chenggangzhangella methanolivorans</name>
    <dbReference type="NCBI Taxonomy" id="1437009"/>
    <lineage>
        <taxon>Bacteria</taxon>
        <taxon>Pseudomonadati</taxon>
        <taxon>Pseudomonadota</taxon>
        <taxon>Alphaproteobacteria</taxon>
        <taxon>Hyphomicrobiales</taxon>
        <taxon>Methylopilaceae</taxon>
        <taxon>Chenggangzhangella</taxon>
    </lineage>
</organism>
<dbReference type="GO" id="GO:0003700">
    <property type="term" value="F:DNA-binding transcription factor activity"/>
    <property type="evidence" value="ECO:0007669"/>
    <property type="project" value="InterPro"/>
</dbReference>
<keyword evidence="7" id="KW-1185">Reference proteome</keyword>
<evidence type="ECO:0000256" key="1">
    <source>
        <dbReference type="ARBA" id="ARBA00009437"/>
    </source>
</evidence>
<dbReference type="PANTHER" id="PTHR30537:SF1">
    <property type="entry name" value="HTH-TYPE TRANSCRIPTIONAL REGULATOR PGRR"/>
    <property type="match status" value="1"/>
</dbReference>
<dbReference type="Proteomes" id="UP000825701">
    <property type="component" value="Chromosome"/>
</dbReference>
<protein>
    <submittedName>
        <fullName evidence="6">LysR family transcriptional regulator</fullName>
    </submittedName>
</protein>
<name>A0A9E6ULQ2_9HYPH</name>
<dbReference type="Gene3D" id="3.40.190.290">
    <property type="match status" value="1"/>
</dbReference>
<evidence type="ECO:0000313" key="7">
    <source>
        <dbReference type="Proteomes" id="UP000825701"/>
    </source>
</evidence>
<keyword evidence="4" id="KW-0804">Transcription</keyword>
<sequence length="312" mass="34055">MPAHNFPELAAFVAIARRRSFRRAAVELGVSPSAVSHSLRQLEDRLSLKLVNRTTRSVALTEAGQRLFESLGPAFDGIDAAIEDLNQFRDAPRGTLRINAPRQAMRLAVGEVIADFVRLHPGMRIEVAGSDQLDDVVAAGFDAGVRHGELIAEDMIATPIGPWLGYAAYAAPGYLAENPPPLHPADLKGHSCVAYRFPSGKPFLWRFRRDGAPIEVEPAATLTFDDMDLVLDATLAGAGVGYMFEAQGRAHVAAGRLVEILPDWRTGPIRFFLYYPGRANLSFGMRAFIDFVKRRSRAIDEPASPPQAVLNA</sequence>
<comment type="similarity">
    <text evidence="1">Belongs to the LysR transcriptional regulatory family.</text>
</comment>
<dbReference type="GO" id="GO:0043565">
    <property type="term" value="F:sequence-specific DNA binding"/>
    <property type="evidence" value="ECO:0007669"/>
    <property type="project" value="TreeGrafter"/>
</dbReference>
<evidence type="ECO:0000256" key="4">
    <source>
        <dbReference type="ARBA" id="ARBA00023163"/>
    </source>
</evidence>
<dbReference type="SUPFAM" id="SSF46785">
    <property type="entry name" value="Winged helix' DNA-binding domain"/>
    <property type="match status" value="1"/>
</dbReference>
<dbReference type="AlphaFoldDB" id="A0A9E6ULQ2"/>
<dbReference type="PROSITE" id="PS50931">
    <property type="entry name" value="HTH_LYSR"/>
    <property type="match status" value="1"/>
</dbReference>
<evidence type="ECO:0000256" key="2">
    <source>
        <dbReference type="ARBA" id="ARBA00023015"/>
    </source>
</evidence>
<accession>A0A9E6ULQ2</accession>
<dbReference type="InterPro" id="IPR000847">
    <property type="entry name" value="LysR_HTH_N"/>
</dbReference>